<name>A0A899FSN8_9ASCO</name>
<dbReference type="Pfam" id="PF00616">
    <property type="entry name" value="RasGAP"/>
    <property type="match status" value="1"/>
</dbReference>
<dbReference type="AlphaFoldDB" id="A0A899FSN8"/>
<dbReference type="InterPro" id="IPR002733">
    <property type="entry name" value="AMMECR1_domain"/>
</dbReference>
<dbReference type="SUPFAM" id="SSF143885">
    <property type="entry name" value="RGC domain-like"/>
    <property type="match status" value="1"/>
</dbReference>
<dbReference type="PROSITE" id="PS00509">
    <property type="entry name" value="RAS_GTPASE_ACTIV_1"/>
    <property type="match status" value="1"/>
</dbReference>
<dbReference type="Pfam" id="PF01871">
    <property type="entry name" value="AMMECR1"/>
    <property type="match status" value="1"/>
</dbReference>
<proteinExistence type="predicted"/>
<dbReference type="Gene3D" id="3.30.700.20">
    <property type="entry name" value="Hypothetical protein ph0010, domain 1"/>
    <property type="match status" value="1"/>
</dbReference>
<dbReference type="InterPro" id="IPR023473">
    <property type="entry name" value="AMMECR1"/>
</dbReference>
<evidence type="ECO:0000259" key="2">
    <source>
        <dbReference type="PROSITE" id="PS50018"/>
    </source>
</evidence>
<dbReference type="Proteomes" id="UP000663699">
    <property type="component" value="Chromosome 3"/>
</dbReference>
<accession>A0A899FSN8</accession>
<dbReference type="GO" id="GO:0046580">
    <property type="term" value="P:negative regulation of Ras protein signal transduction"/>
    <property type="evidence" value="ECO:0007669"/>
    <property type="project" value="TreeGrafter"/>
</dbReference>
<dbReference type="InterPro" id="IPR001936">
    <property type="entry name" value="RasGAP_dom"/>
</dbReference>
<dbReference type="GO" id="GO:0007165">
    <property type="term" value="P:signal transduction"/>
    <property type="evidence" value="ECO:0007669"/>
    <property type="project" value="UniProtKB-ARBA"/>
</dbReference>
<dbReference type="OrthoDB" id="775356at2759"/>
<dbReference type="CDD" id="cd05132">
    <property type="entry name" value="RasGAP_GAPA"/>
    <property type="match status" value="1"/>
</dbReference>
<dbReference type="InterPro" id="IPR036071">
    <property type="entry name" value="AMMECR1_dom_sf"/>
</dbReference>
<keyword evidence="1" id="KW-0175">Coiled coil</keyword>
<dbReference type="SMART" id="SM00323">
    <property type="entry name" value="RasGAP"/>
    <property type="match status" value="1"/>
</dbReference>
<dbReference type="InterPro" id="IPR000593">
    <property type="entry name" value="RasGAP_C"/>
</dbReference>
<dbReference type="PROSITE" id="PS51112">
    <property type="entry name" value="AMMECR1"/>
    <property type="match status" value="1"/>
</dbReference>
<dbReference type="NCBIfam" id="TIGR00296">
    <property type="entry name" value="TIGR00296 family protein"/>
    <property type="match status" value="1"/>
</dbReference>
<organism evidence="4 5">
    <name type="scientific">Pneumocystis wakefieldiae</name>
    <dbReference type="NCBI Taxonomy" id="38082"/>
    <lineage>
        <taxon>Eukaryota</taxon>
        <taxon>Fungi</taxon>
        <taxon>Dikarya</taxon>
        <taxon>Ascomycota</taxon>
        <taxon>Taphrinomycotina</taxon>
        <taxon>Pneumocystomycetes</taxon>
        <taxon>Pneumocystaceae</taxon>
        <taxon>Pneumocystis</taxon>
    </lineage>
</organism>
<evidence type="ECO:0000256" key="1">
    <source>
        <dbReference type="SAM" id="Coils"/>
    </source>
</evidence>
<sequence>MFCQLKYGYTIKLLSFVHTVTLYLSMASHENENVDDELSQAQKYLRQLKLRISEKSKKNFILERDVRYIDSRIALLIQNRMALDEQNEMAGHLDDSSELQKGVFPDDRKLQQYGNLFFLLQTEPRHIATLCRLVTLSEIDSLLQTVMFTIYGNQYESREEHLLLTMFQSVLSSQFDHATEFVSLLRSNTPISRMMTTYTRRGPGQSYLKSILSERIKHLYEHDELNLEINPLKVYDQMIQEIEFETGHLPENLERSVSYETAVVNEAVIAIIEPRIATLMEIADSFINVIIDSIDIVPYGIRWICKQIRNLTKRKYPDTSDYSICSLIGGFFFLRFINPAIVTPHAYAIIDGSPGEYLRRTLTLVAKMLQSLSNKSSHSKEPYMTFLSPFIDLNKPRINKFLNDLCEVSDFYETLEMDQYVALSKGLFLHITVNEMYSTHGLLEKHLDILAPEPDSHLRILISKLGSAPPLLPRSENRTIELPLYSKWGNFITNLNESLDINRTDILFIQAKSVFVQIIRSFPQDSKIIKLPLNLLLIASTAATFKDALLVRKGIKAIEYLKELSELKLIDPNDFYNPLAEEVEHEIVHLGSLYEEVLRETESLESVYKTIQDHNEYLRSQLEQYKSYLHNVRIHSGRNESKIGVMGGVGVVSLGGKEKKQKKQQVLGPYKYTHFQLEKELVIAESNVPDDRRANIYFTIMSPLPGTFVISLHYKGRNRGLLELNLKLDDLLEMQQSNVQYLDLEYVQFNVSKILQLAEISHCVYCFDVLIDYFDKNHFSDKKLIRKDDNDTSHMRINRSFLNNDILFPLFVTWNIISPLGHKSLRGCIGTFKPQPLKHGLRYYALTSALNDTRFPPISEQELILFGVTLLTNFEIIEDPLDWIIGIHGLQISFFYKNKHMSATYLPCVAKEQNWSKEETLNNLFIKAGMNGDIFDWKNVNMKVIRYQGSKAECTYDEYMKIIS</sequence>
<dbReference type="PANTHER" id="PTHR14149:SF17">
    <property type="entry name" value="GTPASE-ACTIVATING PROTEIN"/>
    <property type="match status" value="1"/>
</dbReference>
<feature type="domain" description="AMMECR1" evidence="3">
    <location>
        <begin position="751"/>
        <end position="963"/>
    </location>
</feature>
<evidence type="ECO:0000259" key="3">
    <source>
        <dbReference type="PROSITE" id="PS51112"/>
    </source>
</evidence>
<dbReference type="GO" id="GO:0005938">
    <property type="term" value="C:cell cortex"/>
    <property type="evidence" value="ECO:0007669"/>
    <property type="project" value="TreeGrafter"/>
</dbReference>
<evidence type="ECO:0000313" key="5">
    <source>
        <dbReference type="Proteomes" id="UP000663699"/>
    </source>
</evidence>
<dbReference type="PROSITE" id="PS50018">
    <property type="entry name" value="RAS_GTPASE_ACTIV_2"/>
    <property type="match status" value="1"/>
</dbReference>
<protein>
    <recommendedName>
        <fullName evidence="6">Ras-GAP domain-containing protein</fullName>
    </recommendedName>
</protein>
<evidence type="ECO:0008006" key="6">
    <source>
        <dbReference type="Google" id="ProtNLM"/>
    </source>
</evidence>
<dbReference type="Gene3D" id="1.10.506.10">
    <property type="entry name" value="GTPase Activation - p120gap, domain 1"/>
    <property type="match status" value="1"/>
</dbReference>
<gene>
    <name evidence="4" type="ORF">MERGE_002083</name>
</gene>
<dbReference type="GO" id="GO:0005096">
    <property type="term" value="F:GTPase activator activity"/>
    <property type="evidence" value="ECO:0007669"/>
    <property type="project" value="TreeGrafter"/>
</dbReference>
<dbReference type="GO" id="GO:0032153">
    <property type="term" value="C:cell division site"/>
    <property type="evidence" value="ECO:0007669"/>
    <property type="project" value="UniProtKB-ARBA"/>
</dbReference>
<dbReference type="InterPro" id="IPR023152">
    <property type="entry name" value="RasGAP_CS"/>
</dbReference>
<dbReference type="EMBL" id="CP054534">
    <property type="protein sequence ID" value="QSL64781.1"/>
    <property type="molecule type" value="Genomic_DNA"/>
</dbReference>
<dbReference type="Pfam" id="PF03836">
    <property type="entry name" value="RasGAP_C"/>
    <property type="match status" value="1"/>
</dbReference>
<keyword evidence="5" id="KW-1185">Reference proteome</keyword>
<reference evidence="4" key="1">
    <citation type="submission" date="2020-06" db="EMBL/GenBank/DDBJ databases">
        <title>Genomes of multiple members of Pneumocystis genus reveal paths to human pathogen Pneumocystis jirovecii.</title>
        <authorList>
            <person name="Cisse O.H."/>
            <person name="Ma L."/>
            <person name="Dekker J."/>
            <person name="Khil P."/>
            <person name="Jo J."/>
            <person name="Brenchley J."/>
            <person name="Blair R."/>
            <person name="Pahar B."/>
            <person name="Chabe M."/>
            <person name="Van Rompay K.A."/>
            <person name="Keesler R."/>
            <person name="Sukura A."/>
            <person name="Hirsch V."/>
            <person name="Kutty G."/>
            <person name="Liu Y."/>
            <person name="Peng L."/>
            <person name="Chen J."/>
            <person name="Song J."/>
            <person name="Weissenbacher-Lang C."/>
            <person name="Xu J."/>
            <person name="Upham N.S."/>
            <person name="Stajich J.E."/>
            <person name="Cuomo C.A."/>
            <person name="Cushion M.T."/>
            <person name="Kovacs J.A."/>
        </authorList>
    </citation>
    <scope>NUCLEOTIDE SEQUENCE</scope>
    <source>
        <strain evidence="4">2A</strain>
    </source>
</reference>
<dbReference type="InterPro" id="IPR027485">
    <property type="entry name" value="AMMECR1_N"/>
</dbReference>
<evidence type="ECO:0000313" key="4">
    <source>
        <dbReference type="EMBL" id="QSL64781.1"/>
    </source>
</evidence>
<dbReference type="SUPFAM" id="SSF143447">
    <property type="entry name" value="AMMECR1-like"/>
    <property type="match status" value="1"/>
</dbReference>
<dbReference type="InterPro" id="IPR008936">
    <property type="entry name" value="Rho_GTPase_activation_prot"/>
</dbReference>
<dbReference type="SUPFAM" id="SSF48350">
    <property type="entry name" value="GTPase activation domain, GAP"/>
    <property type="match status" value="1"/>
</dbReference>
<feature type="domain" description="Ras-GAP" evidence="2">
    <location>
        <begin position="158"/>
        <end position="374"/>
    </location>
</feature>
<feature type="coiled-coil region" evidence="1">
    <location>
        <begin position="31"/>
        <end position="58"/>
    </location>
</feature>
<dbReference type="PANTHER" id="PTHR14149">
    <property type="entry name" value="RAS GTPASE-ACTIVATING PROTEIN WITH IQ MOTIF"/>
    <property type="match status" value="1"/>
</dbReference>